<evidence type="ECO:0000256" key="5">
    <source>
        <dbReference type="ARBA" id="ARBA00022490"/>
    </source>
</evidence>
<sequence>MKMVTGTDGATPLFLASYRVNHAQLIDLPMTEVNFHQKKGVPMSTKHQYAGILTAVPTSLDKEGHFQPAPLYQHIQRLGAVGADGVVPLGGTGEYTSLSASERLRVVETSIEAGAGKLHVVPGILSPGIGDAIDNAKAFVAAGAKALMVVTPYYFRPTQDGILDYYKKFSDQVDADIILYEIPYRTGVSLHYETVARLAEMTRVVGIKACNPDLAQQMRVAELAASKIAILSGEEDVLPLHVAMGAVGGIISSSNLIPRQWAKVLSLASCGQLKEAIELHATLRPLIDAVFAEPNPAPIKAALAIQGFDFGDVLPPMLPASDALRRRLATVIAPLLARETE</sequence>
<comment type="function">
    <text evidence="1">Catalyzes the condensation of (S)-aspartate-beta-semialdehyde [(S)-ASA] and pyruvate to 4-hydroxy-tetrahydrodipicolinate (HTPA).</text>
</comment>
<dbReference type="InterPro" id="IPR002220">
    <property type="entry name" value="DapA-like"/>
</dbReference>
<evidence type="ECO:0000256" key="2">
    <source>
        <dbReference type="ARBA" id="ARBA00005120"/>
    </source>
</evidence>
<evidence type="ECO:0000256" key="13">
    <source>
        <dbReference type="PIRNR" id="PIRNR001365"/>
    </source>
</evidence>
<gene>
    <name evidence="14" type="primary">dapA_5</name>
    <name evidence="14" type="ORF">R69658_04453</name>
</gene>
<dbReference type="PANTHER" id="PTHR12128">
    <property type="entry name" value="DIHYDRODIPICOLINATE SYNTHASE"/>
    <property type="match status" value="1"/>
</dbReference>
<dbReference type="SUPFAM" id="SSF51569">
    <property type="entry name" value="Aldolase"/>
    <property type="match status" value="1"/>
</dbReference>
<accession>A0ABM8S5H5</accession>
<keyword evidence="7" id="KW-0220">Diaminopimelate biosynthesis</keyword>
<keyword evidence="9 13" id="KW-0456">Lyase</keyword>
<evidence type="ECO:0000256" key="9">
    <source>
        <dbReference type="ARBA" id="ARBA00023239"/>
    </source>
</evidence>
<evidence type="ECO:0000313" key="14">
    <source>
        <dbReference type="EMBL" id="CAE6789775.1"/>
    </source>
</evidence>
<evidence type="ECO:0000313" key="15">
    <source>
        <dbReference type="Proteomes" id="UP000674425"/>
    </source>
</evidence>
<keyword evidence="15" id="KW-1185">Reference proteome</keyword>
<evidence type="ECO:0000256" key="1">
    <source>
        <dbReference type="ARBA" id="ARBA00003294"/>
    </source>
</evidence>
<dbReference type="Pfam" id="PF00701">
    <property type="entry name" value="DHDPS"/>
    <property type="match status" value="1"/>
</dbReference>
<keyword evidence="10" id="KW-0704">Schiff base</keyword>
<dbReference type="PANTHER" id="PTHR12128:SF66">
    <property type="entry name" value="4-HYDROXY-2-OXOGLUTARATE ALDOLASE, MITOCHONDRIAL"/>
    <property type="match status" value="1"/>
</dbReference>
<comment type="catalytic activity">
    <reaction evidence="11">
        <text>L-aspartate 4-semialdehyde + pyruvate = (2S,4S)-4-hydroxy-2,3,4,5-tetrahydrodipicolinate + H2O + H(+)</text>
        <dbReference type="Rhea" id="RHEA:34171"/>
        <dbReference type="ChEBI" id="CHEBI:15361"/>
        <dbReference type="ChEBI" id="CHEBI:15377"/>
        <dbReference type="ChEBI" id="CHEBI:15378"/>
        <dbReference type="ChEBI" id="CHEBI:67139"/>
        <dbReference type="ChEBI" id="CHEBI:537519"/>
        <dbReference type="EC" id="4.3.3.7"/>
    </reaction>
</comment>
<comment type="pathway">
    <text evidence="2">Amino-acid biosynthesis; L-lysine biosynthesis via DAP pathway; (S)-tetrahydrodipicolinate from L-aspartate: step 3/4.</text>
</comment>
<comment type="similarity">
    <text evidence="3 13">Belongs to the DapA family.</text>
</comment>
<protein>
    <recommendedName>
        <fullName evidence="4 12">4-hydroxy-tetrahydrodipicolinate synthase</fullName>
        <ecNumber evidence="4 12">4.3.3.7</ecNumber>
    </recommendedName>
</protein>
<keyword evidence="8" id="KW-0457">Lysine biosynthesis</keyword>
<comment type="caution">
    <text evidence="14">The sequence shown here is derived from an EMBL/GenBank/DDBJ whole genome shotgun (WGS) entry which is preliminary data.</text>
</comment>
<evidence type="ECO:0000256" key="11">
    <source>
        <dbReference type="ARBA" id="ARBA00047836"/>
    </source>
</evidence>
<evidence type="ECO:0000256" key="12">
    <source>
        <dbReference type="NCBIfam" id="TIGR00674"/>
    </source>
</evidence>
<dbReference type="CDD" id="cd00408">
    <property type="entry name" value="DHDPS-like"/>
    <property type="match status" value="1"/>
</dbReference>
<dbReference type="InterPro" id="IPR013785">
    <property type="entry name" value="Aldolase_TIM"/>
</dbReference>
<organism evidence="14 15">
    <name type="scientific">Paraburkholderia aspalathi</name>
    <dbReference type="NCBI Taxonomy" id="1324617"/>
    <lineage>
        <taxon>Bacteria</taxon>
        <taxon>Pseudomonadati</taxon>
        <taxon>Pseudomonadota</taxon>
        <taxon>Betaproteobacteria</taxon>
        <taxon>Burkholderiales</taxon>
        <taxon>Burkholderiaceae</taxon>
        <taxon>Paraburkholderia</taxon>
    </lineage>
</organism>
<proteinExistence type="inferred from homology"/>
<keyword evidence="6" id="KW-0028">Amino-acid biosynthesis</keyword>
<dbReference type="Proteomes" id="UP000674425">
    <property type="component" value="Unassembled WGS sequence"/>
</dbReference>
<dbReference type="EC" id="4.3.3.7" evidence="4 12"/>
<dbReference type="EMBL" id="CAJNAU010000045">
    <property type="protein sequence ID" value="CAE6789775.1"/>
    <property type="molecule type" value="Genomic_DNA"/>
</dbReference>
<dbReference type="InterPro" id="IPR005263">
    <property type="entry name" value="DapA"/>
</dbReference>
<reference evidence="14 15" key="1">
    <citation type="submission" date="2021-02" db="EMBL/GenBank/DDBJ databases">
        <authorList>
            <person name="Vanwijnsberghe S."/>
        </authorList>
    </citation>
    <scope>NUCLEOTIDE SEQUENCE [LARGE SCALE GENOMIC DNA]</scope>
    <source>
        <strain evidence="14 15">R-69658</strain>
    </source>
</reference>
<evidence type="ECO:0000256" key="7">
    <source>
        <dbReference type="ARBA" id="ARBA00022915"/>
    </source>
</evidence>
<dbReference type="PRINTS" id="PR00146">
    <property type="entry name" value="DHPICSNTHASE"/>
</dbReference>
<evidence type="ECO:0000256" key="3">
    <source>
        <dbReference type="ARBA" id="ARBA00007592"/>
    </source>
</evidence>
<dbReference type="PIRSF" id="PIRSF001365">
    <property type="entry name" value="DHDPS"/>
    <property type="match status" value="1"/>
</dbReference>
<keyword evidence="5" id="KW-0963">Cytoplasm</keyword>
<name>A0ABM8S5H5_9BURK</name>
<dbReference type="Gene3D" id="3.20.20.70">
    <property type="entry name" value="Aldolase class I"/>
    <property type="match status" value="1"/>
</dbReference>
<evidence type="ECO:0000256" key="6">
    <source>
        <dbReference type="ARBA" id="ARBA00022605"/>
    </source>
</evidence>
<evidence type="ECO:0000256" key="10">
    <source>
        <dbReference type="ARBA" id="ARBA00023270"/>
    </source>
</evidence>
<evidence type="ECO:0000256" key="4">
    <source>
        <dbReference type="ARBA" id="ARBA00012086"/>
    </source>
</evidence>
<dbReference type="GO" id="GO:0008840">
    <property type="term" value="F:4-hydroxy-tetrahydrodipicolinate synthase activity"/>
    <property type="evidence" value="ECO:0007669"/>
    <property type="project" value="UniProtKB-EC"/>
</dbReference>
<evidence type="ECO:0000256" key="8">
    <source>
        <dbReference type="ARBA" id="ARBA00023154"/>
    </source>
</evidence>
<dbReference type="SMART" id="SM01130">
    <property type="entry name" value="DHDPS"/>
    <property type="match status" value="1"/>
</dbReference>
<dbReference type="NCBIfam" id="TIGR00674">
    <property type="entry name" value="dapA"/>
    <property type="match status" value="1"/>
</dbReference>